<dbReference type="Proteomes" id="UP001056120">
    <property type="component" value="Linkage Group LG24"/>
</dbReference>
<evidence type="ECO:0000313" key="1">
    <source>
        <dbReference type="EMBL" id="KAI3711771.1"/>
    </source>
</evidence>
<gene>
    <name evidence="1" type="ORF">L1987_70317</name>
</gene>
<sequence>MSLNREWMYTMRTNRDGTFNLQFKQAVSYFLDFAYENATNIERQTIDGVQKLLIRCPCSKCKNRYYKTREAVDCHLITQGFMEDYQLWDVHGELYPDEAINVGYCSKSLPSQHMGQDVDEDLGEYTGYDQMVMEALLGGPVQYRWMYQYERKLGLIKRRIRNKSKVEGSIVREHLVNEVTTYCSLYFDPTIETRHNREPRNFAPQHSSSSSGGCQLSVFVVPSRRLYQKGGTRTRMSIEELKKAHTYVLLNCVEVYPYIDEFDEVAPQLYPDELISNLRDNHFAEWFEDRVRIGLNDGSTRHLEILARKPSIYAHSHNGDVTHDDVDNYNYDEDDDGEDGGGEDVGDVGGEDVGVDVDGEDGGDYVDGVNVGDDVDGVNVVDDVDGEDAGGDVDGEEDGSTSQKKWIKLHGRK</sequence>
<name>A0ACB9AP95_9ASTR</name>
<reference evidence="1 2" key="2">
    <citation type="journal article" date="2022" name="Mol. Ecol. Resour.">
        <title>The genomes of chicory, endive, great burdock and yacon provide insights into Asteraceae paleo-polyploidization history and plant inulin production.</title>
        <authorList>
            <person name="Fan W."/>
            <person name="Wang S."/>
            <person name="Wang H."/>
            <person name="Wang A."/>
            <person name="Jiang F."/>
            <person name="Liu H."/>
            <person name="Zhao H."/>
            <person name="Xu D."/>
            <person name="Zhang Y."/>
        </authorList>
    </citation>
    <scope>NUCLEOTIDE SEQUENCE [LARGE SCALE GENOMIC DNA]</scope>
    <source>
        <strain evidence="2">cv. Yunnan</strain>
        <tissue evidence="1">Leaves</tissue>
    </source>
</reference>
<protein>
    <submittedName>
        <fullName evidence="1">Uncharacterized protein</fullName>
    </submittedName>
</protein>
<proteinExistence type="predicted"/>
<keyword evidence="2" id="KW-1185">Reference proteome</keyword>
<organism evidence="1 2">
    <name type="scientific">Smallanthus sonchifolius</name>
    <dbReference type="NCBI Taxonomy" id="185202"/>
    <lineage>
        <taxon>Eukaryota</taxon>
        <taxon>Viridiplantae</taxon>
        <taxon>Streptophyta</taxon>
        <taxon>Embryophyta</taxon>
        <taxon>Tracheophyta</taxon>
        <taxon>Spermatophyta</taxon>
        <taxon>Magnoliopsida</taxon>
        <taxon>eudicotyledons</taxon>
        <taxon>Gunneridae</taxon>
        <taxon>Pentapetalae</taxon>
        <taxon>asterids</taxon>
        <taxon>campanulids</taxon>
        <taxon>Asterales</taxon>
        <taxon>Asteraceae</taxon>
        <taxon>Asteroideae</taxon>
        <taxon>Heliantheae alliance</taxon>
        <taxon>Millerieae</taxon>
        <taxon>Smallanthus</taxon>
    </lineage>
</organism>
<accession>A0ACB9AP95</accession>
<dbReference type="EMBL" id="CM042041">
    <property type="protein sequence ID" value="KAI3711771.1"/>
    <property type="molecule type" value="Genomic_DNA"/>
</dbReference>
<comment type="caution">
    <text evidence="1">The sequence shown here is derived from an EMBL/GenBank/DDBJ whole genome shotgun (WGS) entry which is preliminary data.</text>
</comment>
<reference evidence="2" key="1">
    <citation type="journal article" date="2022" name="Mol. Ecol. Resour.">
        <title>The genomes of chicory, endive, great burdock and yacon provide insights into Asteraceae palaeo-polyploidization history and plant inulin production.</title>
        <authorList>
            <person name="Fan W."/>
            <person name="Wang S."/>
            <person name="Wang H."/>
            <person name="Wang A."/>
            <person name="Jiang F."/>
            <person name="Liu H."/>
            <person name="Zhao H."/>
            <person name="Xu D."/>
            <person name="Zhang Y."/>
        </authorList>
    </citation>
    <scope>NUCLEOTIDE SEQUENCE [LARGE SCALE GENOMIC DNA]</scope>
    <source>
        <strain evidence="2">cv. Yunnan</strain>
    </source>
</reference>
<evidence type="ECO:0000313" key="2">
    <source>
        <dbReference type="Proteomes" id="UP001056120"/>
    </source>
</evidence>